<dbReference type="RefSeq" id="WP_192957880.1">
    <property type="nucleotide sequence ID" value="NZ_LR721753.1"/>
</dbReference>
<evidence type="ECO:0000256" key="1">
    <source>
        <dbReference type="SAM" id="Phobius"/>
    </source>
</evidence>
<feature type="transmembrane region" description="Helical" evidence="1">
    <location>
        <begin position="30"/>
        <end position="48"/>
    </location>
</feature>
<accession>A0A5Q4ZYP0</accession>
<geneLocation type="plasmid" evidence="2">
    <name>pAWOD_2</name>
</geneLocation>
<dbReference type="EMBL" id="LR721753">
    <property type="protein sequence ID" value="VVV06992.1"/>
    <property type="molecule type" value="Genomic_DNA"/>
</dbReference>
<organism evidence="2">
    <name type="scientific">Aliivibrio wodanis</name>
    <dbReference type="NCBI Taxonomy" id="80852"/>
    <lineage>
        <taxon>Bacteria</taxon>
        <taxon>Pseudomonadati</taxon>
        <taxon>Pseudomonadota</taxon>
        <taxon>Gammaproteobacteria</taxon>
        <taxon>Vibrionales</taxon>
        <taxon>Vibrionaceae</taxon>
        <taxon>Aliivibrio</taxon>
    </lineage>
</organism>
<keyword evidence="1" id="KW-0812">Transmembrane</keyword>
<protein>
    <submittedName>
        <fullName evidence="2">Uncharacterized protein</fullName>
    </submittedName>
</protein>
<keyword evidence="2" id="KW-0614">Plasmid</keyword>
<name>A0A5Q4ZYP0_9GAMM</name>
<reference evidence="2" key="1">
    <citation type="submission" date="2019-09" db="EMBL/GenBank/DDBJ databases">
        <authorList>
            <person name="Hjerde E."/>
        </authorList>
    </citation>
    <scope>NUCLEOTIDE SEQUENCE [LARGE SCALE GENOMIC DNA]</scope>
    <source>
        <strain evidence="2">06/09/160</strain>
        <plasmid evidence="2">pAWOD_2</plasmid>
    </source>
</reference>
<keyword evidence="1" id="KW-0472">Membrane</keyword>
<proteinExistence type="predicted"/>
<keyword evidence="1" id="KW-1133">Transmembrane helix</keyword>
<evidence type="ECO:0000313" key="2">
    <source>
        <dbReference type="EMBL" id="VVV06992.1"/>
    </source>
</evidence>
<gene>
    <name evidence="2" type="ORF">AW0309160_04486</name>
</gene>
<dbReference type="AlphaFoldDB" id="A0A5Q4ZYP0"/>
<sequence>MDTETKQNSINENQIIADHFRSVSFKSSRTPLIILVTLSLLFLVLAGFSKNLLMKSSGVFELPTDTSSGGINTSLIIDEKHYFDDRVALVQSVSARNLTAILTQTTSTFTNIHNTLIKYATPTGYADIKANLKHYGLEKELTNNDKIQRLHMRFSKGVPLVIVPHYPNWVNEEEINNPLARQLLPIEKWTLQAEAMIILGESSKSPTTQFRIKFNFDILPTQPNYTPESLLIDRMSLWEVIR</sequence>